<evidence type="ECO:0000313" key="5">
    <source>
        <dbReference type="EMBL" id="PKY54969.1"/>
    </source>
</evidence>
<gene>
    <name evidence="5" type="ORF">RhiirA4_474105</name>
</gene>
<evidence type="ECO:0000313" key="6">
    <source>
        <dbReference type="Proteomes" id="UP000234323"/>
    </source>
</evidence>
<organism evidence="5 6">
    <name type="scientific">Rhizophagus irregularis</name>
    <dbReference type="NCBI Taxonomy" id="588596"/>
    <lineage>
        <taxon>Eukaryota</taxon>
        <taxon>Fungi</taxon>
        <taxon>Fungi incertae sedis</taxon>
        <taxon>Mucoromycota</taxon>
        <taxon>Glomeromycotina</taxon>
        <taxon>Glomeromycetes</taxon>
        <taxon>Glomerales</taxon>
        <taxon>Glomeraceae</taxon>
        <taxon>Rhizophagus</taxon>
    </lineage>
</organism>
<dbReference type="VEuPathDB" id="FungiDB:FUN_004696"/>
<dbReference type="InterPro" id="IPR045379">
    <property type="entry name" value="Crinkler_N"/>
</dbReference>
<evidence type="ECO:0000256" key="3">
    <source>
        <dbReference type="ARBA" id="ARBA00022525"/>
    </source>
</evidence>
<feature type="domain" description="Crinkler effector protein N-terminal" evidence="4">
    <location>
        <begin position="4"/>
        <end position="124"/>
    </location>
</feature>
<dbReference type="Proteomes" id="UP000234323">
    <property type="component" value="Unassembled WGS sequence"/>
</dbReference>
<dbReference type="VEuPathDB" id="FungiDB:RhiirA1_540504"/>
<dbReference type="GO" id="GO:0043657">
    <property type="term" value="C:host cell"/>
    <property type="evidence" value="ECO:0007669"/>
    <property type="project" value="UniProtKB-SubCell"/>
</dbReference>
<name>A0A2I1H7X1_9GLOM</name>
<protein>
    <recommendedName>
        <fullName evidence="4">Crinkler effector protein N-terminal domain-containing protein</fullName>
    </recommendedName>
</protein>
<dbReference type="GO" id="GO:0005576">
    <property type="term" value="C:extracellular region"/>
    <property type="evidence" value="ECO:0007669"/>
    <property type="project" value="UniProtKB-SubCell"/>
</dbReference>
<dbReference type="Pfam" id="PF20147">
    <property type="entry name" value="Crinkler"/>
    <property type="match status" value="1"/>
</dbReference>
<accession>A0A2I1H7X1</accession>
<dbReference type="EMBL" id="LLXI01001740">
    <property type="protein sequence ID" value="PKY54969.1"/>
    <property type="molecule type" value="Genomic_DNA"/>
</dbReference>
<keyword evidence="3" id="KW-0964">Secreted</keyword>
<keyword evidence="6" id="KW-1185">Reference proteome</keyword>
<evidence type="ECO:0000259" key="4">
    <source>
        <dbReference type="Pfam" id="PF20147"/>
    </source>
</evidence>
<proteinExistence type="predicted"/>
<reference evidence="5 6" key="1">
    <citation type="submission" date="2015-10" db="EMBL/GenBank/DDBJ databases">
        <title>Genome analyses suggest a sexual origin of heterokaryosis in a supposedly ancient asexual fungus.</title>
        <authorList>
            <person name="Ropars J."/>
            <person name="Sedzielewska K."/>
            <person name="Noel J."/>
            <person name="Charron P."/>
            <person name="Farinelli L."/>
            <person name="Marton T."/>
            <person name="Kruger M."/>
            <person name="Pelin A."/>
            <person name="Brachmann A."/>
            <person name="Corradi N."/>
        </authorList>
    </citation>
    <scope>NUCLEOTIDE SEQUENCE [LARGE SCALE GENOMIC DNA]</scope>
    <source>
        <strain evidence="5 6">A4</strain>
    </source>
</reference>
<sequence>MIFSLNCLFLGKASIRSIPVIISEETTLGYSRIKYEDITVSHVKLLFLYEKKINYPLDHLNLWKVDPVSANKYDKELEKFSTEDDIKEKLGGELMNPQFPLSKYFNRNSFKDKESKFAIHIIAQLLINTNASSSKEIIEVIKKNALKGLPRLPDVLSMPLQQRNFEEAMCYVKETIYNNITGRDGKSNYWCIVSGGAPGIGKTRFGQELFNQVRKDMPQYIQKIYNDRNIPHDRRRTDTHLEYLCIDFGNGHRLTQHYGIDASIIVGLRIAHAFFIEKEYGMTFQEFRIALGKYRDSFNNFHFNVVIGEIRKSLNLSNKHLFSYIFILMNFNLLIHGIKRIRTAPLAVMDYFIKVKNSLDKQYGIKDYVANNRKVSMKLMYYCIEGIAIAPDECLDDNNPDLTIRSLERDKHIILSPAEQSAGYNLFLINMPFYFICLYNDVLYIVKPTFVRKFYDERMYWKEWEMFVAYHEAFHTNLAIRMGKTTMTL</sequence>
<comment type="caution">
    <text evidence="5">The sequence shown here is derived from an EMBL/GenBank/DDBJ whole genome shotgun (WGS) entry which is preliminary data.</text>
</comment>
<evidence type="ECO:0000256" key="2">
    <source>
        <dbReference type="ARBA" id="ARBA00004613"/>
    </source>
</evidence>
<evidence type="ECO:0000256" key="1">
    <source>
        <dbReference type="ARBA" id="ARBA00004340"/>
    </source>
</evidence>
<dbReference type="AlphaFoldDB" id="A0A2I1H7X1"/>
<dbReference type="VEuPathDB" id="FungiDB:RhiirFUN_006850"/>
<comment type="subcellular location">
    <subcellularLocation>
        <location evidence="1">Host cell</location>
    </subcellularLocation>
    <subcellularLocation>
        <location evidence="2">Secreted</location>
    </subcellularLocation>
</comment>